<dbReference type="Gene3D" id="3.40.50.1240">
    <property type="entry name" value="Phosphoglycerate mutase-like"/>
    <property type="match status" value="1"/>
</dbReference>
<dbReference type="PANTHER" id="PTHR20963:SF14">
    <property type="entry name" value="ACID PHOSPHATASE, PUTATIVE-RELATED"/>
    <property type="match status" value="1"/>
</dbReference>
<evidence type="ECO:0000313" key="2">
    <source>
        <dbReference type="EMBL" id="KIP05851.1"/>
    </source>
</evidence>
<sequence>MIRYSKIYANDFDYETCLSPLLSKINNFTDKLTFAKTFDLPFLDNYTSPITNATAQIKSVTPSGMAAAKALAGVFSKTYGDLFDTSSGSFNIWSASATRDVEMTEAFISALPNSENVSMAGTYEGDEASANTLTQHTSYPRFDSAMGSVQSGAWYDRYTAPTIARFEEGVPGFNFTIDDIVGVQQLCGYDTVIRNKADFCNVFTPEEWLSFWSMGMISCIFTALGRYHLTIALLHLYCHLKHCLAMVIPSPLSSACHGSAARLTFCTRMGQRFNTHSPFNQSLHLSFSHREQPPLVLTALGLFNNSAYYPRLNVNNTMPSDEINYGRA</sequence>
<evidence type="ECO:0000313" key="3">
    <source>
        <dbReference type="Proteomes" id="UP000053257"/>
    </source>
</evidence>
<dbReference type="AlphaFoldDB" id="A0A0C3RWE0"/>
<evidence type="ECO:0000256" key="1">
    <source>
        <dbReference type="ARBA" id="ARBA00022801"/>
    </source>
</evidence>
<organism evidence="2 3">
    <name type="scientific">Phlebiopsis gigantea (strain 11061_1 CR5-6)</name>
    <name type="common">White-rot fungus</name>
    <name type="synonym">Peniophora gigantea</name>
    <dbReference type="NCBI Taxonomy" id="745531"/>
    <lineage>
        <taxon>Eukaryota</taxon>
        <taxon>Fungi</taxon>
        <taxon>Dikarya</taxon>
        <taxon>Basidiomycota</taxon>
        <taxon>Agaricomycotina</taxon>
        <taxon>Agaricomycetes</taxon>
        <taxon>Polyporales</taxon>
        <taxon>Phanerochaetaceae</taxon>
        <taxon>Phlebiopsis</taxon>
    </lineage>
</organism>
<dbReference type="Pfam" id="PF00328">
    <property type="entry name" value="His_Phos_2"/>
    <property type="match status" value="1"/>
</dbReference>
<dbReference type="GO" id="GO:0009277">
    <property type="term" value="C:fungal-type cell wall"/>
    <property type="evidence" value="ECO:0007669"/>
    <property type="project" value="TreeGrafter"/>
</dbReference>
<name>A0A0C3RWE0_PHLG1</name>
<dbReference type="HOGENOM" id="CLU_020880_3_1_1"/>
<dbReference type="STRING" id="745531.A0A0C3RWE0"/>
<dbReference type="EMBL" id="KN840532">
    <property type="protein sequence ID" value="KIP05851.1"/>
    <property type="molecule type" value="Genomic_DNA"/>
</dbReference>
<protein>
    <submittedName>
        <fullName evidence="2">Uncharacterized protein</fullName>
    </submittedName>
</protein>
<dbReference type="PANTHER" id="PTHR20963">
    <property type="entry name" value="MULTIPLE INOSITOL POLYPHOSPHATE PHOSPHATASE-RELATED"/>
    <property type="match status" value="1"/>
</dbReference>
<dbReference type="OrthoDB" id="6509975at2759"/>
<dbReference type="InterPro" id="IPR029033">
    <property type="entry name" value="His_PPase_superfam"/>
</dbReference>
<keyword evidence="1" id="KW-0378">Hydrolase</keyword>
<gene>
    <name evidence="2" type="ORF">PHLGIDRAFT_483806</name>
</gene>
<proteinExistence type="predicted"/>
<dbReference type="SUPFAM" id="SSF53254">
    <property type="entry name" value="Phosphoglycerate mutase-like"/>
    <property type="match status" value="1"/>
</dbReference>
<reference evidence="2 3" key="1">
    <citation type="journal article" date="2014" name="PLoS Genet.">
        <title>Analysis of the Phlebiopsis gigantea genome, transcriptome and secretome provides insight into its pioneer colonization strategies of wood.</title>
        <authorList>
            <person name="Hori C."/>
            <person name="Ishida T."/>
            <person name="Igarashi K."/>
            <person name="Samejima M."/>
            <person name="Suzuki H."/>
            <person name="Master E."/>
            <person name="Ferreira P."/>
            <person name="Ruiz-Duenas F.J."/>
            <person name="Held B."/>
            <person name="Canessa P."/>
            <person name="Larrondo L.F."/>
            <person name="Schmoll M."/>
            <person name="Druzhinina I.S."/>
            <person name="Kubicek C.P."/>
            <person name="Gaskell J.A."/>
            <person name="Kersten P."/>
            <person name="St John F."/>
            <person name="Glasner J."/>
            <person name="Sabat G."/>
            <person name="Splinter BonDurant S."/>
            <person name="Syed K."/>
            <person name="Yadav J."/>
            <person name="Mgbeahuruike A.C."/>
            <person name="Kovalchuk A."/>
            <person name="Asiegbu F.O."/>
            <person name="Lackner G."/>
            <person name="Hoffmeister D."/>
            <person name="Rencoret J."/>
            <person name="Gutierrez A."/>
            <person name="Sun H."/>
            <person name="Lindquist E."/>
            <person name="Barry K."/>
            <person name="Riley R."/>
            <person name="Grigoriev I.V."/>
            <person name="Henrissat B."/>
            <person name="Kues U."/>
            <person name="Berka R.M."/>
            <person name="Martinez A.T."/>
            <person name="Covert S.F."/>
            <person name="Blanchette R.A."/>
            <person name="Cullen D."/>
        </authorList>
    </citation>
    <scope>NUCLEOTIDE SEQUENCE [LARGE SCALE GENOMIC DNA]</scope>
    <source>
        <strain evidence="2 3">11061_1 CR5-6</strain>
    </source>
</reference>
<dbReference type="Proteomes" id="UP000053257">
    <property type="component" value="Unassembled WGS sequence"/>
</dbReference>
<accession>A0A0C3RWE0</accession>
<keyword evidence="3" id="KW-1185">Reference proteome</keyword>
<dbReference type="InterPro" id="IPR000560">
    <property type="entry name" value="His_Pase_clade-2"/>
</dbReference>
<dbReference type="GO" id="GO:0003993">
    <property type="term" value="F:acid phosphatase activity"/>
    <property type="evidence" value="ECO:0007669"/>
    <property type="project" value="TreeGrafter"/>
</dbReference>